<dbReference type="EMBL" id="MN740011">
    <property type="protein sequence ID" value="QHT83782.1"/>
    <property type="molecule type" value="Genomic_DNA"/>
</dbReference>
<evidence type="ECO:0000256" key="1">
    <source>
        <dbReference type="SAM" id="Phobius"/>
    </source>
</evidence>
<protein>
    <submittedName>
        <fullName evidence="2">Uncharacterized protein</fullName>
    </submittedName>
</protein>
<keyword evidence="1" id="KW-1133">Transmembrane helix</keyword>
<keyword evidence="1" id="KW-0812">Transmembrane</keyword>
<dbReference type="AlphaFoldDB" id="A0A6C0HT84"/>
<name>A0A6C0HT84_9ZZZZ</name>
<accession>A0A6C0HT84</accession>
<sequence>MFSIKLFRKIFIYYQNMITNKLLLLSGSTFGILCIFCYNLLPLYFKIILIPQSILTLMFWNEPIKNRNTLLHRIDGFFVKLLVVSFISYKTFLYRKNFIMFAIPTGLGLYYFYLSDVQSRKEWCSQ</sequence>
<feature type="transmembrane region" description="Helical" evidence="1">
    <location>
        <begin position="98"/>
        <end position="114"/>
    </location>
</feature>
<proteinExistence type="predicted"/>
<keyword evidence="1" id="KW-0472">Membrane</keyword>
<evidence type="ECO:0000313" key="2">
    <source>
        <dbReference type="EMBL" id="QHT83782.1"/>
    </source>
</evidence>
<feature type="transmembrane region" description="Helical" evidence="1">
    <location>
        <begin position="21"/>
        <end position="41"/>
    </location>
</feature>
<organism evidence="2">
    <name type="scientific">viral metagenome</name>
    <dbReference type="NCBI Taxonomy" id="1070528"/>
    <lineage>
        <taxon>unclassified sequences</taxon>
        <taxon>metagenomes</taxon>
        <taxon>organismal metagenomes</taxon>
    </lineage>
</organism>
<reference evidence="2" key="1">
    <citation type="journal article" date="2020" name="Nature">
        <title>Giant virus diversity and host interactions through global metagenomics.</title>
        <authorList>
            <person name="Schulz F."/>
            <person name="Roux S."/>
            <person name="Paez-Espino D."/>
            <person name="Jungbluth S."/>
            <person name="Walsh D.A."/>
            <person name="Denef V.J."/>
            <person name="McMahon K.D."/>
            <person name="Konstantinidis K.T."/>
            <person name="Eloe-Fadrosh E.A."/>
            <person name="Kyrpides N.C."/>
            <person name="Woyke T."/>
        </authorList>
    </citation>
    <scope>NUCLEOTIDE SEQUENCE</scope>
    <source>
        <strain evidence="2">GVMAG-M-3300023184-168</strain>
    </source>
</reference>